<keyword evidence="3" id="KW-1185">Reference proteome</keyword>
<dbReference type="EMBL" id="PQXI01000235">
    <property type="protein sequence ID" value="TGO21160.1"/>
    <property type="molecule type" value="Genomic_DNA"/>
</dbReference>
<feature type="region of interest" description="Disordered" evidence="1">
    <location>
        <begin position="71"/>
        <end position="90"/>
    </location>
</feature>
<evidence type="ECO:0000313" key="2">
    <source>
        <dbReference type="EMBL" id="TGO21160.1"/>
    </source>
</evidence>
<proteinExistence type="predicted"/>
<protein>
    <submittedName>
        <fullName evidence="2">Uncharacterized protein</fullName>
    </submittedName>
</protein>
<comment type="caution">
    <text evidence="2">The sequence shown here is derived from an EMBL/GenBank/DDBJ whole genome shotgun (WGS) entry which is preliminary data.</text>
</comment>
<feature type="compositionally biased region" description="Basic and acidic residues" evidence="1">
    <location>
        <begin position="71"/>
        <end position="83"/>
    </location>
</feature>
<gene>
    <name evidence="2" type="ORF">BPAE_0236g00010</name>
</gene>
<name>A0A4Z1FCE6_9HELO</name>
<reference evidence="2 3" key="1">
    <citation type="submission" date="2017-12" db="EMBL/GenBank/DDBJ databases">
        <title>Comparative genomics of Botrytis spp.</title>
        <authorList>
            <person name="Valero-Jimenez C.A."/>
            <person name="Tapia P."/>
            <person name="Veloso J."/>
            <person name="Silva-Moreno E."/>
            <person name="Staats M."/>
            <person name="Valdes J.H."/>
            <person name="Van Kan J.A.L."/>
        </authorList>
    </citation>
    <scope>NUCLEOTIDE SEQUENCE [LARGE SCALE GENOMIC DNA]</scope>
    <source>
        <strain evidence="2 3">Bp0003</strain>
    </source>
</reference>
<evidence type="ECO:0000256" key="1">
    <source>
        <dbReference type="SAM" id="MobiDB-lite"/>
    </source>
</evidence>
<accession>A0A4Z1FCE6</accession>
<dbReference type="Proteomes" id="UP000297910">
    <property type="component" value="Unassembled WGS sequence"/>
</dbReference>
<evidence type="ECO:0000313" key="3">
    <source>
        <dbReference type="Proteomes" id="UP000297910"/>
    </source>
</evidence>
<organism evidence="2 3">
    <name type="scientific">Botrytis paeoniae</name>
    <dbReference type="NCBI Taxonomy" id="278948"/>
    <lineage>
        <taxon>Eukaryota</taxon>
        <taxon>Fungi</taxon>
        <taxon>Dikarya</taxon>
        <taxon>Ascomycota</taxon>
        <taxon>Pezizomycotina</taxon>
        <taxon>Leotiomycetes</taxon>
        <taxon>Helotiales</taxon>
        <taxon>Sclerotiniaceae</taxon>
        <taxon>Botrytis</taxon>
    </lineage>
</organism>
<dbReference type="AlphaFoldDB" id="A0A4Z1FCE6"/>
<sequence>MYVSIIVHTKPTHKVTGTPSKTEKTLQESDKANAAIDDIKFDPTIRVGMSNRKPPVPDSPGWMIVQKHMEKYKKEQEEKKKEVQAGGRKS</sequence>